<gene>
    <name evidence="2" type="ORF">TcWFU_005721</name>
</gene>
<organism evidence="2 3">
    <name type="scientific">Taenia crassiceps</name>
    <dbReference type="NCBI Taxonomy" id="6207"/>
    <lineage>
        <taxon>Eukaryota</taxon>
        <taxon>Metazoa</taxon>
        <taxon>Spiralia</taxon>
        <taxon>Lophotrochozoa</taxon>
        <taxon>Platyhelminthes</taxon>
        <taxon>Cestoda</taxon>
        <taxon>Eucestoda</taxon>
        <taxon>Cyclophyllidea</taxon>
        <taxon>Taeniidae</taxon>
        <taxon>Taenia</taxon>
    </lineage>
</organism>
<name>A0ABR4Q118_9CEST</name>
<keyword evidence="3" id="KW-1185">Reference proteome</keyword>
<proteinExistence type="predicted"/>
<dbReference type="Proteomes" id="UP001651158">
    <property type="component" value="Unassembled WGS sequence"/>
</dbReference>
<sequence>MKIELAAMGSKSPSSPPENESVVQARSLMGGPDEDEPRVSALQAECDSAPEVMRLLINFFCVATGLAYGNGLQMLVGNNP</sequence>
<dbReference type="EMBL" id="JAKROA010000019">
    <property type="protein sequence ID" value="KAL5103258.1"/>
    <property type="molecule type" value="Genomic_DNA"/>
</dbReference>
<feature type="region of interest" description="Disordered" evidence="1">
    <location>
        <begin position="1"/>
        <end position="37"/>
    </location>
</feature>
<reference evidence="2 3" key="1">
    <citation type="journal article" date="2022" name="Front. Cell. Infect. Microbiol.">
        <title>The Genomes of Two Strains of Taenia crassiceps the Animal Model for the Study of Human Cysticercosis.</title>
        <authorList>
            <person name="Bobes R.J."/>
            <person name="Estrada K."/>
            <person name="Rios-Valencia D.G."/>
            <person name="Calderon-Gallegos A."/>
            <person name="de la Torre P."/>
            <person name="Carrero J.C."/>
            <person name="Sanchez-Flores A."/>
            <person name="Laclette J.P."/>
        </authorList>
    </citation>
    <scope>NUCLEOTIDE SEQUENCE [LARGE SCALE GENOMIC DNA]</scope>
    <source>
        <strain evidence="2">WFUcys</strain>
    </source>
</reference>
<evidence type="ECO:0000313" key="2">
    <source>
        <dbReference type="EMBL" id="KAL5103258.1"/>
    </source>
</evidence>
<protein>
    <submittedName>
        <fullName evidence="2">Uncharacterized protein</fullName>
    </submittedName>
</protein>
<evidence type="ECO:0000313" key="3">
    <source>
        <dbReference type="Proteomes" id="UP001651158"/>
    </source>
</evidence>
<comment type="caution">
    <text evidence="2">The sequence shown here is derived from an EMBL/GenBank/DDBJ whole genome shotgun (WGS) entry which is preliminary data.</text>
</comment>
<evidence type="ECO:0000256" key="1">
    <source>
        <dbReference type="SAM" id="MobiDB-lite"/>
    </source>
</evidence>
<accession>A0ABR4Q118</accession>